<accession>A0A5E4B5A2</accession>
<dbReference type="EMBL" id="WJEC01007678">
    <property type="protein sequence ID" value="KAF7469158.1"/>
    <property type="molecule type" value="Genomic_DNA"/>
</dbReference>
<feature type="region of interest" description="Disordered" evidence="1">
    <location>
        <begin position="133"/>
        <end position="152"/>
    </location>
</feature>
<proteinExistence type="predicted"/>
<evidence type="ECO:0000313" key="2">
    <source>
        <dbReference type="EMBL" id="KAF7469158.1"/>
    </source>
</evidence>
<reference evidence="2" key="2">
    <citation type="submission" date="2020-08" db="EMBL/GenBank/DDBJ databases">
        <authorList>
            <person name="Shumante A."/>
            <person name="Zimin A.V."/>
            <person name="Puiu D."/>
            <person name="Salzberg S.L."/>
        </authorList>
    </citation>
    <scope>NUCLEOTIDE SEQUENCE</scope>
    <source>
        <strain evidence="2">WC2-LM</strain>
        <tissue evidence="2">Liver</tissue>
    </source>
</reference>
<feature type="region of interest" description="Disordered" evidence="1">
    <location>
        <begin position="166"/>
        <end position="191"/>
    </location>
</feature>
<evidence type="ECO:0000313" key="4">
    <source>
        <dbReference type="Proteomes" id="UP000335636"/>
    </source>
</evidence>
<organism evidence="3 4">
    <name type="scientific">Marmota monax</name>
    <name type="common">Woodchuck</name>
    <dbReference type="NCBI Taxonomy" id="9995"/>
    <lineage>
        <taxon>Eukaryota</taxon>
        <taxon>Metazoa</taxon>
        <taxon>Chordata</taxon>
        <taxon>Craniata</taxon>
        <taxon>Vertebrata</taxon>
        <taxon>Euteleostomi</taxon>
        <taxon>Mammalia</taxon>
        <taxon>Eutheria</taxon>
        <taxon>Euarchontoglires</taxon>
        <taxon>Glires</taxon>
        <taxon>Rodentia</taxon>
        <taxon>Sciuromorpha</taxon>
        <taxon>Sciuridae</taxon>
        <taxon>Xerinae</taxon>
        <taxon>Marmotini</taxon>
        <taxon>Marmota</taxon>
    </lineage>
</organism>
<name>A0A5E4B5A2_MARMO</name>
<dbReference type="Proteomes" id="UP000662637">
    <property type="component" value="Unassembled WGS sequence"/>
</dbReference>
<evidence type="ECO:0000256" key="1">
    <source>
        <dbReference type="SAM" id="MobiDB-lite"/>
    </source>
</evidence>
<dbReference type="Proteomes" id="UP000335636">
    <property type="component" value="Unassembled WGS sequence"/>
</dbReference>
<dbReference type="AlphaFoldDB" id="A0A5E4B5A2"/>
<feature type="compositionally biased region" description="Gly residues" evidence="1">
    <location>
        <begin position="166"/>
        <end position="178"/>
    </location>
</feature>
<protein>
    <submittedName>
        <fullName evidence="3">Uncharacterized protein</fullName>
    </submittedName>
</protein>
<sequence>MRPKREVGTCHKSLGHYSCRLLPAAPSLLFISHYSGASRGLAGKRWRTGGVRFQPSRLDQEVMAVLGAGTPLSLGAAGASSLRLRCSASGEGAGLSRIPAPFPPPSPPRPAQSCPGPAGRWVPVPGWATGLPSPELLTATRSPAGGGRQRGQWSLGHLSAQVSCGSAGGRRGVGGASRGQGAWELGCREEA</sequence>
<dbReference type="EMBL" id="CABDUW010000272">
    <property type="protein sequence ID" value="VTJ64545.1"/>
    <property type="molecule type" value="Genomic_DNA"/>
</dbReference>
<feature type="compositionally biased region" description="Pro residues" evidence="1">
    <location>
        <begin position="100"/>
        <end position="110"/>
    </location>
</feature>
<feature type="region of interest" description="Disordered" evidence="1">
    <location>
        <begin position="98"/>
        <end position="119"/>
    </location>
</feature>
<reference evidence="3 4" key="1">
    <citation type="submission" date="2019-04" db="EMBL/GenBank/DDBJ databases">
        <authorList>
            <person name="Alioto T."/>
            <person name="Alioto T."/>
        </authorList>
    </citation>
    <scope>NUCLEOTIDE SEQUENCE [LARGE SCALE GENOMIC DNA]</scope>
</reference>
<evidence type="ECO:0000313" key="3">
    <source>
        <dbReference type="EMBL" id="VTJ64545.1"/>
    </source>
</evidence>
<keyword evidence="4" id="KW-1185">Reference proteome</keyword>
<gene>
    <name evidence="2" type="ORF">GHT09_019648</name>
    <name evidence="3" type="ORF">MONAX_5E026164</name>
</gene>